<dbReference type="PROSITE" id="PS51257">
    <property type="entry name" value="PROKAR_LIPOPROTEIN"/>
    <property type="match status" value="1"/>
</dbReference>
<protein>
    <recommendedName>
        <fullName evidence="4">Lipoprotein</fullName>
    </recommendedName>
</protein>
<sequence length="103" mass="11761">MKKKINLFVITILLTSFPFITSCSNNDDNDENELKYSVELEEVCREDGNDYCITKQEYERIKEIQNTPPFEPCEWISIKDINGNGHSGYIRSLGASSSNSNCN</sequence>
<keyword evidence="1" id="KW-0732">Signal</keyword>
<dbReference type="RefSeq" id="WP_105049293.1">
    <property type="nucleotide sequence ID" value="NZ_CP150661.1"/>
</dbReference>
<evidence type="ECO:0000256" key="1">
    <source>
        <dbReference type="SAM" id="SignalP"/>
    </source>
</evidence>
<feature type="chain" id="PRO_5015190704" description="Lipoprotein" evidence="1">
    <location>
        <begin position="22"/>
        <end position="103"/>
    </location>
</feature>
<evidence type="ECO:0008006" key="4">
    <source>
        <dbReference type="Google" id="ProtNLM"/>
    </source>
</evidence>
<dbReference type="EMBL" id="MSCK01000001">
    <property type="protein sequence ID" value="PQJ73631.1"/>
    <property type="molecule type" value="Genomic_DNA"/>
</dbReference>
<dbReference type="Proteomes" id="UP000247345">
    <property type="component" value="Unassembled WGS sequence"/>
</dbReference>
<organism evidence="2 3">
    <name type="scientific">Polaribacter butkevichii</name>
    <dbReference type="NCBI Taxonomy" id="218490"/>
    <lineage>
        <taxon>Bacteria</taxon>
        <taxon>Pseudomonadati</taxon>
        <taxon>Bacteroidota</taxon>
        <taxon>Flavobacteriia</taxon>
        <taxon>Flavobacteriales</taxon>
        <taxon>Flavobacteriaceae</taxon>
    </lineage>
</organism>
<accession>A0A2P6CFE6</accession>
<name>A0A2P6CFE6_9FLAO</name>
<gene>
    <name evidence="2" type="ORF">BTO14_10280</name>
</gene>
<proteinExistence type="predicted"/>
<feature type="signal peptide" evidence="1">
    <location>
        <begin position="1"/>
        <end position="21"/>
    </location>
</feature>
<dbReference type="AlphaFoldDB" id="A0A2P6CFE6"/>
<evidence type="ECO:0000313" key="2">
    <source>
        <dbReference type="EMBL" id="PQJ73631.1"/>
    </source>
</evidence>
<comment type="caution">
    <text evidence="2">The sequence shown here is derived from an EMBL/GenBank/DDBJ whole genome shotgun (WGS) entry which is preliminary data.</text>
</comment>
<evidence type="ECO:0000313" key="3">
    <source>
        <dbReference type="Proteomes" id="UP000247345"/>
    </source>
</evidence>
<keyword evidence="3" id="KW-1185">Reference proteome</keyword>
<reference evidence="2 3" key="1">
    <citation type="submission" date="2016-12" db="EMBL/GenBank/DDBJ databases">
        <title>Trade-off between light-utilization and light-protection in marine flavobacteria.</title>
        <authorList>
            <person name="Kumagai Y."/>
            <person name="Yoshizawa S."/>
            <person name="Kogure K."/>
            <person name="Iwasaki W."/>
        </authorList>
    </citation>
    <scope>NUCLEOTIDE SEQUENCE [LARGE SCALE GENOMIC DNA]</scope>
    <source>
        <strain evidence="2 3">KCTC 12100</strain>
    </source>
</reference>